<dbReference type="InterPro" id="IPR005829">
    <property type="entry name" value="Sugar_transporter_CS"/>
</dbReference>
<comment type="subcellular location">
    <subcellularLocation>
        <location evidence="1">Cell membrane</location>
        <topology evidence="1">Multi-pass membrane protein</topology>
    </subcellularLocation>
</comment>
<evidence type="ECO:0000256" key="1">
    <source>
        <dbReference type="ARBA" id="ARBA00004651"/>
    </source>
</evidence>
<keyword evidence="4 9" id="KW-1133">Transmembrane helix</keyword>
<evidence type="ECO:0000313" key="12">
    <source>
        <dbReference type="Proteomes" id="UP000886998"/>
    </source>
</evidence>
<dbReference type="FunFam" id="1.20.1250.20:FF:000055">
    <property type="entry name" value="Facilitated trehalose transporter Tret1-2 homolog"/>
    <property type="match status" value="1"/>
</dbReference>
<dbReference type="PRINTS" id="PR00171">
    <property type="entry name" value="SUGRTRNSPORT"/>
</dbReference>
<feature type="transmembrane region" description="Helical" evidence="9">
    <location>
        <begin position="355"/>
        <end position="378"/>
    </location>
</feature>
<organism evidence="11 12">
    <name type="scientific">Trichonephila inaurata madagascariensis</name>
    <dbReference type="NCBI Taxonomy" id="2747483"/>
    <lineage>
        <taxon>Eukaryota</taxon>
        <taxon>Metazoa</taxon>
        <taxon>Ecdysozoa</taxon>
        <taxon>Arthropoda</taxon>
        <taxon>Chelicerata</taxon>
        <taxon>Arachnida</taxon>
        <taxon>Araneae</taxon>
        <taxon>Araneomorphae</taxon>
        <taxon>Entelegynae</taxon>
        <taxon>Araneoidea</taxon>
        <taxon>Nephilidae</taxon>
        <taxon>Trichonephila</taxon>
        <taxon>Trichonephila inaurata</taxon>
    </lineage>
</organism>
<feature type="transmembrane region" description="Helical" evidence="9">
    <location>
        <begin position="95"/>
        <end position="114"/>
    </location>
</feature>
<dbReference type="GO" id="GO:0005886">
    <property type="term" value="C:plasma membrane"/>
    <property type="evidence" value="ECO:0007669"/>
    <property type="project" value="UniProtKB-SubCell"/>
</dbReference>
<protein>
    <submittedName>
        <fullName evidence="11">Facilitated trehalose transporter Tret1</fullName>
    </submittedName>
</protein>
<evidence type="ECO:0000256" key="4">
    <source>
        <dbReference type="ARBA" id="ARBA00022989"/>
    </source>
</evidence>
<dbReference type="PROSITE" id="PS50850">
    <property type="entry name" value="MFS"/>
    <property type="match status" value="1"/>
</dbReference>
<feature type="transmembrane region" description="Helical" evidence="9">
    <location>
        <begin position="53"/>
        <end position="75"/>
    </location>
</feature>
<feature type="transmembrane region" description="Helical" evidence="9">
    <location>
        <begin position="182"/>
        <end position="203"/>
    </location>
</feature>
<comment type="similarity">
    <text evidence="7">Belongs to the major facilitator superfamily. Sugar transporter (TC 2.A.1.1) family. Trehalose transporter subfamily.</text>
</comment>
<keyword evidence="6" id="KW-0325">Glycoprotein</keyword>
<feature type="transmembrane region" description="Helical" evidence="9">
    <location>
        <begin position="209"/>
        <end position="228"/>
    </location>
</feature>
<dbReference type="CDD" id="cd17358">
    <property type="entry name" value="MFS_GLUT6_8_Class3_like"/>
    <property type="match status" value="1"/>
</dbReference>
<proteinExistence type="inferred from homology"/>
<keyword evidence="12" id="KW-1185">Reference proteome</keyword>
<name>A0A8X6XWL0_9ARAC</name>
<evidence type="ECO:0000256" key="7">
    <source>
        <dbReference type="ARBA" id="ARBA00024348"/>
    </source>
</evidence>
<evidence type="ECO:0000256" key="3">
    <source>
        <dbReference type="ARBA" id="ARBA00022692"/>
    </source>
</evidence>
<dbReference type="OrthoDB" id="6612291at2759"/>
<dbReference type="InterPro" id="IPR003663">
    <property type="entry name" value="Sugar/inositol_transpt"/>
</dbReference>
<dbReference type="PANTHER" id="PTHR48021">
    <property type="match status" value="1"/>
</dbReference>
<dbReference type="Pfam" id="PF00083">
    <property type="entry name" value="Sugar_tr"/>
    <property type="match status" value="1"/>
</dbReference>
<keyword evidence="5 9" id="KW-0472">Membrane</keyword>
<dbReference type="InterPro" id="IPR050549">
    <property type="entry name" value="MFS_Trehalose_Transporter"/>
</dbReference>
<dbReference type="InterPro" id="IPR020846">
    <property type="entry name" value="MFS_dom"/>
</dbReference>
<feature type="transmembrane region" description="Helical" evidence="9">
    <location>
        <begin position="126"/>
        <end position="144"/>
    </location>
</feature>
<feature type="domain" description="Major facilitator superfamily (MFS) profile" evidence="10">
    <location>
        <begin position="51"/>
        <end position="481"/>
    </location>
</feature>
<evidence type="ECO:0000259" key="10">
    <source>
        <dbReference type="PROSITE" id="PS50850"/>
    </source>
</evidence>
<keyword evidence="8" id="KW-0813">Transport</keyword>
<dbReference type="InterPro" id="IPR036259">
    <property type="entry name" value="MFS_trans_sf"/>
</dbReference>
<feature type="transmembrane region" description="Helical" evidence="9">
    <location>
        <begin position="459"/>
        <end position="477"/>
    </location>
</feature>
<evidence type="ECO:0000256" key="2">
    <source>
        <dbReference type="ARBA" id="ARBA00022475"/>
    </source>
</evidence>
<feature type="transmembrane region" description="Helical" evidence="9">
    <location>
        <begin position="291"/>
        <end position="311"/>
    </location>
</feature>
<gene>
    <name evidence="11" type="primary">Tret1</name>
    <name evidence="11" type="ORF">TNIN_192721</name>
</gene>
<feature type="transmembrane region" description="Helical" evidence="9">
    <location>
        <begin position="150"/>
        <end position="170"/>
    </location>
</feature>
<dbReference type="Gene3D" id="1.20.1250.20">
    <property type="entry name" value="MFS general substrate transporter like domains"/>
    <property type="match status" value="1"/>
</dbReference>
<dbReference type="InterPro" id="IPR005828">
    <property type="entry name" value="MFS_sugar_transport-like"/>
</dbReference>
<evidence type="ECO:0000313" key="11">
    <source>
        <dbReference type="EMBL" id="GFY61598.1"/>
    </source>
</evidence>
<accession>A0A8X6XWL0</accession>
<evidence type="ECO:0000256" key="6">
    <source>
        <dbReference type="ARBA" id="ARBA00023180"/>
    </source>
</evidence>
<dbReference type="InterPro" id="IPR044775">
    <property type="entry name" value="MFS_ERD6/Tret1-like"/>
</dbReference>
<dbReference type="Proteomes" id="UP000886998">
    <property type="component" value="Unassembled WGS sequence"/>
</dbReference>
<evidence type="ECO:0000256" key="5">
    <source>
        <dbReference type="ARBA" id="ARBA00023136"/>
    </source>
</evidence>
<feature type="transmembrane region" description="Helical" evidence="9">
    <location>
        <begin position="331"/>
        <end position="348"/>
    </location>
</feature>
<dbReference type="GO" id="GO:0051119">
    <property type="term" value="F:sugar transmembrane transporter activity"/>
    <property type="evidence" value="ECO:0007669"/>
    <property type="project" value="InterPro"/>
</dbReference>
<reference evidence="11" key="1">
    <citation type="submission" date="2020-08" db="EMBL/GenBank/DDBJ databases">
        <title>Multicomponent nature underlies the extraordinary mechanical properties of spider dragline silk.</title>
        <authorList>
            <person name="Kono N."/>
            <person name="Nakamura H."/>
            <person name="Mori M."/>
            <person name="Yoshida Y."/>
            <person name="Ohtoshi R."/>
            <person name="Malay A.D."/>
            <person name="Moran D.A.P."/>
            <person name="Tomita M."/>
            <person name="Numata K."/>
            <person name="Arakawa K."/>
        </authorList>
    </citation>
    <scope>NUCLEOTIDE SEQUENCE</scope>
</reference>
<dbReference type="PANTHER" id="PTHR48021:SF1">
    <property type="entry name" value="GH07001P-RELATED"/>
    <property type="match status" value="1"/>
</dbReference>
<dbReference type="EMBL" id="BMAV01013711">
    <property type="protein sequence ID" value="GFY61598.1"/>
    <property type="molecule type" value="Genomic_DNA"/>
</dbReference>
<dbReference type="AlphaFoldDB" id="A0A8X6XWL0"/>
<comment type="caution">
    <text evidence="11">The sequence shown here is derived from an EMBL/GenBank/DDBJ whole genome shotgun (WGS) entry which is preliminary data.</text>
</comment>
<keyword evidence="3 9" id="KW-0812">Transmembrane</keyword>
<evidence type="ECO:0000256" key="8">
    <source>
        <dbReference type="RuleBase" id="RU003346"/>
    </source>
</evidence>
<sequence length="510" mass="55865">MESVIPPHELVLDGSKLRRDSIPLESPVEENLKVQLIEPDEDSDSPRKIRKMYFAALSALLMGVAMGTTIGYTAPATYDMKNRPDSPFKPSTDDITWIGSALAVGSMPGSLVAGPLADKIGRKSTLIVNILPFVIGWLTISFANTVGAVIAGRLICGFASGVISVAVPMYCVEISTSKVRGLLGASFQGFVVIGQLVSVIIGSYVSWEFLALVGAGVVTLSLFCFIPFPESPRWLLAHDERKEAVYVMRDLHGVHMNVEEECTKILTDLKNQPKGFLTLNECKHPTIYKPAVIATILMFFHQFSGSNAVLFYSSTIFEASKEFMDPEKSSIILGAVQVAVTLFSNNIVDKAGRKILLIISSSLMSVSLTILGTYYYISADDKVFQLRYDWIPLCSLISFLFAFALGFGSIPALMAAEMIPLRARSTIGGLILFANSTFAFIITKTFSELEDLVHNYGTFWTYAALSLVGCFFVILVVPETKGKELEDIANYFNKKKKNDPEISVSVLSKK</sequence>
<feature type="transmembrane region" description="Helical" evidence="9">
    <location>
        <begin position="390"/>
        <end position="415"/>
    </location>
</feature>
<dbReference type="PROSITE" id="PS00217">
    <property type="entry name" value="SUGAR_TRANSPORT_2"/>
    <property type="match status" value="1"/>
</dbReference>
<feature type="transmembrane region" description="Helical" evidence="9">
    <location>
        <begin position="427"/>
        <end position="447"/>
    </location>
</feature>
<dbReference type="SUPFAM" id="SSF103473">
    <property type="entry name" value="MFS general substrate transporter"/>
    <property type="match status" value="1"/>
</dbReference>
<keyword evidence="2" id="KW-1003">Cell membrane</keyword>
<evidence type="ECO:0000256" key="9">
    <source>
        <dbReference type="SAM" id="Phobius"/>
    </source>
</evidence>
<dbReference type="NCBIfam" id="TIGR00879">
    <property type="entry name" value="SP"/>
    <property type="match status" value="1"/>
</dbReference>